<dbReference type="EMBL" id="CP114040">
    <property type="protein sequence ID" value="WAS95444.1"/>
    <property type="molecule type" value="Genomic_DNA"/>
</dbReference>
<sequence>MLTRTALTVASLLLTPALIACDSKPEPGDSNVAASEGTESEGVDSEGTGTASPQDPTEGGESETTTTGTPEEAECNLEIVGTSRACEGGIQYCASDYGVPEAKYHWGVCLAEPTCEPGEEQGCLTCELDAKGEPWWADYCEEDGTSTPLVFNFGGDPVRYHSTAAAFDLGPTCGATDWPTAVTPWLAFDRDGSGAIEAGRELFGSATVLKNGGLADNGFTALAELDTDRDGKISASDPGFARLLLWADHDADRRSTSWELTPITSAGIVAIGLTYRNDSRCDGRSNCEIERAAFTWRDAVGRERFGEVVDVHLSCQ</sequence>
<organism evidence="3 4">
    <name type="scientific">Nannocystis punicea</name>
    <dbReference type="NCBI Taxonomy" id="2995304"/>
    <lineage>
        <taxon>Bacteria</taxon>
        <taxon>Pseudomonadati</taxon>
        <taxon>Myxococcota</taxon>
        <taxon>Polyangia</taxon>
        <taxon>Nannocystales</taxon>
        <taxon>Nannocystaceae</taxon>
        <taxon>Nannocystis</taxon>
    </lineage>
</organism>
<name>A0ABY7H846_9BACT</name>
<proteinExistence type="predicted"/>
<feature type="signal peptide" evidence="2">
    <location>
        <begin position="1"/>
        <end position="20"/>
    </location>
</feature>
<feature type="compositionally biased region" description="Low complexity" evidence="1">
    <location>
        <begin position="57"/>
        <end position="70"/>
    </location>
</feature>
<evidence type="ECO:0000256" key="2">
    <source>
        <dbReference type="SAM" id="SignalP"/>
    </source>
</evidence>
<protein>
    <submittedName>
        <fullName evidence="3">Calcium-binding protein</fullName>
    </submittedName>
</protein>
<reference evidence="3" key="1">
    <citation type="submission" date="2022-11" db="EMBL/GenBank/DDBJ databases">
        <title>Minimal conservation of predation-associated metabolite biosynthetic gene clusters underscores biosynthetic potential of Myxococcota including descriptions for ten novel species: Archangium lansinium sp. nov., Myxococcus landrumus sp. nov., Nannocystis bai.</title>
        <authorList>
            <person name="Ahearne A."/>
            <person name="Stevens C."/>
            <person name="Dowd S."/>
        </authorList>
    </citation>
    <scope>NUCLEOTIDE SEQUENCE</scope>
    <source>
        <strain evidence="3">Fl3</strain>
    </source>
</reference>
<dbReference type="RefSeq" id="WP_269037780.1">
    <property type="nucleotide sequence ID" value="NZ_CP114040.1"/>
</dbReference>
<accession>A0ABY7H846</accession>
<evidence type="ECO:0000256" key="1">
    <source>
        <dbReference type="SAM" id="MobiDB-lite"/>
    </source>
</evidence>
<dbReference type="Proteomes" id="UP001164459">
    <property type="component" value="Chromosome"/>
</dbReference>
<dbReference type="PROSITE" id="PS51257">
    <property type="entry name" value="PROKAR_LIPOPROTEIN"/>
    <property type="match status" value="1"/>
</dbReference>
<gene>
    <name evidence="3" type="ORF">O0S08_04725</name>
</gene>
<feature type="chain" id="PRO_5045662007" evidence="2">
    <location>
        <begin position="21"/>
        <end position="316"/>
    </location>
</feature>
<dbReference type="PANTHER" id="PTHR39431">
    <property type="entry name" value="FRPA/C-RELATED PROTEIN"/>
    <property type="match status" value="1"/>
</dbReference>
<feature type="region of interest" description="Disordered" evidence="1">
    <location>
        <begin position="23"/>
        <end position="73"/>
    </location>
</feature>
<evidence type="ECO:0000313" key="3">
    <source>
        <dbReference type="EMBL" id="WAS95444.1"/>
    </source>
</evidence>
<keyword evidence="2" id="KW-0732">Signal</keyword>
<evidence type="ECO:0000313" key="4">
    <source>
        <dbReference type="Proteomes" id="UP001164459"/>
    </source>
</evidence>
<dbReference type="PANTHER" id="PTHR39431:SF1">
    <property type="entry name" value="FRPA_C-RELATED PROTEIN"/>
    <property type="match status" value="1"/>
</dbReference>
<keyword evidence="4" id="KW-1185">Reference proteome</keyword>